<organism evidence="2 3">
    <name type="scientific">Anaeramoeba ignava</name>
    <name type="common">Anaerobic marine amoeba</name>
    <dbReference type="NCBI Taxonomy" id="1746090"/>
    <lineage>
        <taxon>Eukaryota</taxon>
        <taxon>Metamonada</taxon>
        <taxon>Anaeramoebidae</taxon>
        <taxon>Anaeramoeba</taxon>
    </lineage>
</organism>
<evidence type="ECO:0000259" key="1">
    <source>
        <dbReference type="PROSITE" id="PS50181"/>
    </source>
</evidence>
<dbReference type="Proteomes" id="UP001149090">
    <property type="component" value="Unassembled WGS sequence"/>
</dbReference>
<dbReference type="PROSITE" id="PS50181">
    <property type="entry name" value="FBOX"/>
    <property type="match status" value="1"/>
</dbReference>
<evidence type="ECO:0000313" key="3">
    <source>
        <dbReference type="Proteomes" id="UP001149090"/>
    </source>
</evidence>
<dbReference type="SUPFAM" id="SSF81383">
    <property type="entry name" value="F-box domain"/>
    <property type="match status" value="1"/>
</dbReference>
<dbReference type="OrthoDB" id="5580488at2759"/>
<comment type="caution">
    <text evidence="2">The sequence shown here is derived from an EMBL/GenBank/DDBJ whole genome shotgun (WGS) entry which is preliminary data.</text>
</comment>
<gene>
    <name evidence="2" type="ORF">M0811_02594</name>
</gene>
<reference evidence="2" key="1">
    <citation type="submission" date="2022-10" db="EMBL/GenBank/DDBJ databases">
        <title>Novel sulphate-reducing endosymbionts in the free-living metamonad Anaeramoeba.</title>
        <authorList>
            <person name="Jerlstrom-Hultqvist J."/>
            <person name="Cepicka I."/>
            <person name="Gallot-Lavallee L."/>
            <person name="Salas-Leiva D."/>
            <person name="Curtis B.A."/>
            <person name="Zahonova K."/>
            <person name="Pipaliya S."/>
            <person name="Dacks J."/>
            <person name="Roger A.J."/>
        </authorList>
    </citation>
    <scope>NUCLEOTIDE SEQUENCE</scope>
    <source>
        <strain evidence="2">BMAN</strain>
    </source>
</reference>
<dbReference type="InterPro" id="IPR001810">
    <property type="entry name" value="F-box_dom"/>
</dbReference>
<accession>A0A9Q0R6R6</accession>
<dbReference type="InterPro" id="IPR036047">
    <property type="entry name" value="F-box-like_dom_sf"/>
</dbReference>
<dbReference type="AlphaFoldDB" id="A0A9Q0R6R6"/>
<dbReference type="EMBL" id="JAPDFW010000114">
    <property type="protein sequence ID" value="KAJ5068651.1"/>
    <property type="molecule type" value="Genomic_DNA"/>
</dbReference>
<keyword evidence="3" id="KW-1185">Reference proteome</keyword>
<proteinExistence type="predicted"/>
<evidence type="ECO:0000313" key="2">
    <source>
        <dbReference type="EMBL" id="KAJ5068651.1"/>
    </source>
</evidence>
<dbReference type="Gene3D" id="1.20.1280.50">
    <property type="match status" value="1"/>
</dbReference>
<dbReference type="SMART" id="SM00256">
    <property type="entry name" value="FBOX"/>
    <property type="match status" value="1"/>
</dbReference>
<name>A0A9Q0R6R6_ANAIG</name>
<protein>
    <submittedName>
        <fullName evidence="2">F-box only protein</fullName>
    </submittedName>
</protein>
<feature type="domain" description="F-box" evidence="1">
    <location>
        <begin position="43"/>
        <end position="89"/>
    </location>
</feature>
<dbReference type="Pfam" id="PF12937">
    <property type="entry name" value="F-box-like"/>
    <property type="match status" value="1"/>
</dbReference>
<sequence length="206" mass="24202">MNISHKRKNQTNFNSLALMKKMQRTGSIRIGIKKKNKKDQKSGDFTKKIPEEISYKIFSNLSAKKLILSSSVNKNWKRITNDEFLWAKIVSNQCPRKGHLNSSWKQVFLAFSNEKNLKNMKEEVAETLRITDINESFGYFSGKECQTHNHPCIFAKGSPETNNQKFVISSKNFYEEVPISKWEDSFNLFYFLLKKRNYHPQFNDEN</sequence>